<organism evidence="1 2">
    <name type="scientific">Nesterenkonia jeotgali</name>
    <dbReference type="NCBI Taxonomy" id="317018"/>
    <lineage>
        <taxon>Bacteria</taxon>
        <taxon>Bacillati</taxon>
        <taxon>Actinomycetota</taxon>
        <taxon>Actinomycetes</taxon>
        <taxon>Micrococcales</taxon>
        <taxon>Micrococcaceae</taxon>
        <taxon>Nesterenkonia</taxon>
    </lineage>
</organism>
<dbReference type="Proteomes" id="UP000054023">
    <property type="component" value="Unassembled WGS sequence"/>
</dbReference>
<dbReference type="SUPFAM" id="SSF159275">
    <property type="entry name" value="PA1994-like"/>
    <property type="match status" value="1"/>
</dbReference>
<name>A0A0W8IK51_9MICC</name>
<proteinExistence type="predicted"/>
<evidence type="ECO:0008006" key="3">
    <source>
        <dbReference type="Google" id="ProtNLM"/>
    </source>
</evidence>
<dbReference type="RefSeq" id="WP_058887387.1">
    <property type="nucleotide sequence ID" value="NZ_LQBM01000001.1"/>
</dbReference>
<protein>
    <recommendedName>
        <fullName evidence="3">Glycolipid-binding domain-containing protein</fullName>
    </recommendedName>
</protein>
<dbReference type="Pfam" id="PF06475">
    <property type="entry name" value="Glycolipid_bind"/>
    <property type="match status" value="1"/>
</dbReference>
<sequence length="202" mass="22634">MTSHLLTWSGVDDPDRLDHACVEMDSTSMHAVGGSQARHFSSSWELEIGKDWTTRSLHVTTRGFGWSRWLELTRAESGRWSAESGGRGDTKLPPPGLDEPATLDDAIDCDLGLCPVTNTMPIRRLGLLDRDVPSTHLVMAWVEMPSLRVQRSEQVYASKWTDERRLVKYSTLRGDFSADLTVDSYGLVIDYPTLAHRISSDE</sequence>
<evidence type="ECO:0000313" key="1">
    <source>
        <dbReference type="EMBL" id="KUG60401.1"/>
    </source>
</evidence>
<keyword evidence="2" id="KW-1185">Reference proteome</keyword>
<dbReference type="STRING" id="317018.AVL63_08415"/>
<dbReference type="InterPro" id="IPR009467">
    <property type="entry name" value="Glycolipid-bd_prot_put"/>
</dbReference>
<dbReference type="AlphaFoldDB" id="A0A0W8IK51"/>
<accession>A0A0W8IK51</accession>
<evidence type="ECO:0000313" key="2">
    <source>
        <dbReference type="Proteomes" id="UP000054023"/>
    </source>
</evidence>
<dbReference type="OrthoDB" id="7347529at2"/>
<gene>
    <name evidence="1" type="ORF">AVL63_08415</name>
</gene>
<dbReference type="EMBL" id="LQBM01000001">
    <property type="protein sequence ID" value="KUG60401.1"/>
    <property type="molecule type" value="Genomic_DNA"/>
</dbReference>
<reference evidence="2" key="1">
    <citation type="submission" date="2015-12" db="EMBL/GenBank/DDBJ databases">
        <authorList>
            <person name="Nair G.R."/>
            <person name="Kaur G."/>
            <person name="Mayilraj S."/>
        </authorList>
    </citation>
    <scope>NUCLEOTIDE SEQUENCE [LARGE SCALE GENOMIC DNA]</scope>
    <source>
        <strain evidence="2">CD08_7</strain>
    </source>
</reference>
<comment type="caution">
    <text evidence="1">The sequence shown here is derived from an EMBL/GenBank/DDBJ whole genome shotgun (WGS) entry which is preliminary data.</text>
</comment>